<proteinExistence type="predicted"/>
<dbReference type="Proteomes" id="UP001295469">
    <property type="component" value="Chromosome A05"/>
</dbReference>
<name>A0A816TQW1_BRANA</name>
<sequence length="236" mass="27340">GLNPSWVCHIRFHLGNSLNDMPTRVTKVIVYFLWACYCFGPNFKQTSFISSGSSLFFVSSRPLNFVFTTENIITTETFWNLRVKSLINSINHDVAFNARFSSARWCTCDYKKVDVLPQLRLDCGDSGKRRRIFIPATVSANRVRTLSSSGEKQIWSEPEYHQPRSSDKVQLSRRKRLVGGGLNRRIIDYNGKNPLEDRRSLYNSMKVSLRFDVTLRQFKENLQIMIKKYTTTKMTG</sequence>
<gene>
    <name evidence="1" type="ORF">DARMORV10_A05P28050.1</name>
</gene>
<reference evidence="1" key="1">
    <citation type="submission" date="2021-01" db="EMBL/GenBank/DDBJ databases">
        <authorList>
            <consortium name="Genoscope - CEA"/>
            <person name="William W."/>
        </authorList>
    </citation>
    <scope>NUCLEOTIDE SEQUENCE</scope>
</reference>
<protein>
    <submittedName>
        <fullName evidence="1">(rape) hypothetical protein</fullName>
    </submittedName>
</protein>
<feature type="non-terminal residue" evidence="1">
    <location>
        <position position="236"/>
    </location>
</feature>
<dbReference type="AlphaFoldDB" id="A0A816TQW1"/>
<organism evidence="1">
    <name type="scientific">Brassica napus</name>
    <name type="common">Rape</name>
    <dbReference type="NCBI Taxonomy" id="3708"/>
    <lineage>
        <taxon>Eukaryota</taxon>
        <taxon>Viridiplantae</taxon>
        <taxon>Streptophyta</taxon>
        <taxon>Embryophyta</taxon>
        <taxon>Tracheophyta</taxon>
        <taxon>Spermatophyta</taxon>
        <taxon>Magnoliopsida</taxon>
        <taxon>eudicotyledons</taxon>
        <taxon>Gunneridae</taxon>
        <taxon>Pentapetalae</taxon>
        <taxon>rosids</taxon>
        <taxon>malvids</taxon>
        <taxon>Brassicales</taxon>
        <taxon>Brassicaceae</taxon>
        <taxon>Brassiceae</taxon>
        <taxon>Brassica</taxon>
    </lineage>
</organism>
<dbReference type="EMBL" id="HG994359">
    <property type="protein sequence ID" value="CAF2099712.1"/>
    <property type="molecule type" value="Genomic_DNA"/>
</dbReference>
<accession>A0A816TQW1</accession>
<evidence type="ECO:0000313" key="1">
    <source>
        <dbReference type="EMBL" id="CAF2099712.1"/>
    </source>
</evidence>